<evidence type="ECO:0000313" key="1">
    <source>
        <dbReference type="EMBL" id="KAL0960139.1"/>
    </source>
</evidence>
<dbReference type="Proteomes" id="UP001556367">
    <property type="component" value="Unassembled WGS sequence"/>
</dbReference>
<evidence type="ECO:0000313" key="2">
    <source>
        <dbReference type="Proteomes" id="UP001556367"/>
    </source>
</evidence>
<proteinExistence type="predicted"/>
<comment type="caution">
    <text evidence="1">The sequence shown here is derived from an EMBL/GenBank/DDBJ whole genome shotgun (WGS) entry which is preliminary data.</text>
</comment>
<keyword evidence="2" id="KW-1185">Reference proteome</keyword>
<sequence length="121" mass="13516">MPAVGCIVVGATRNWFSRRIPHPERLDPTLHCRFSTDPFVTRPVSDGGSVSNPSALFCPLFSTRPLFHPPMNESITPILTNRLQTFAFASLSRHYSTIPAQSPQNIKFLPLPRRSAPDDFP</sequence>
<protein>
    <submittedName>
        <fullName evidence="1">Uncharacterized protein</fullName>
    </submittedName>
</protein>
<accession>A0ABR3JW55</accession>
<gene>
    <name evidence="1" type="ORF">HGRIS_011775</name>
</gene>
<dbReference type="EMBL" id="JASNQZ010000002">
    <property type="protein sequence ID" value="KAL0960139.1"/>
    <property type="molecule type" value="Genomic_DNA"/>
</dbReference>
<reference evidence="2" key="1">
    <citation type="submission" date="2024-06" db="EMBL/GenBank/DDBJ databases">
        <title>Multi-omics analyses provide insights into the biosynthesis of the anticancer antibiotic pleurotin in Hohenbuehelia grisea.</title>
        <authorList>
            <person name="Weaver J.A."/>
            <person name="Alberti F."/>
        </authorList>
    </citation>
    <scope>NUCLEOTIDE SEQUENCE [LARGE SCALE GENOMIC DNA]</scope>
    <source>
        <strain evidence="2">T-177</strain>
    </source>
</reference>
<name>A0ABR3JW55_9AGAR</name>
<organism evidence="1 2">
    <name type="scientific">Hohenbuehelia grisea</name>
    <dbReference type="NCBI Taxonomy" id="104357"/>
    <lineage>
        <taxon>Eukaryota</taxon>
        <taxon>Fungi</taxon>
        <taxon>Dikarya</taxon>
        <taxon>Basidiomycota</taxon>
        <taxon>Agaricomycotina</taxon>
        <taxon>Agaricomycetes</taxon>
        <taxon>Agaricomycetidae</taxon>
        <taxon>Agaricales</taxon>
        <taxon>Pleurotineae</taxon>
        <taxon>Pleurotaceae</taxon>
        <taxon>Hohenbuehelia</taxon>
    </lineage>
</organism>